<dbReference type="SUPFAM" id="SSF55781">
    <property type="entry name" value="GAF domain-like"/>
    <property type="match status" value="1"/>
</dbReference>
<dbReference type="HOGENOM" id="CLU_073320_1_0_4"/>
<dbReference type="AlphaFoldDB" id="A0A0C5JBT1"/>
<evidence type="ECO:0008006" key="3">
    <source>
        <dbReference type="Google" id="ProtNLM"/>
    </source>
</evidence>
<dbReference type="Proteomes" id="UP000061603">
    <property type="component" value="Chromosome"/>
</dbReference>
<dbReference type="EMBL" id="CP010554">
    <property type="protein sequence ID" value="AJP49305.1"/>
    <property type="molecule type" value="Genomic_DNA"/>
</dbReference>
<keyword evidence="2" id="KW-1185">Reference proteome</keyword>
<dbReference type="CDD" id="cd14724">
    <property type="entry name" value="ZIP_Gal4-like_1"/>
    <property type="match status" value="1"/>
</dbReference>
<dbReference type="KEGG" id="rbu:PG1C_00255"/>
<dbReference type="STRING" id="1565605.PG1C_00255"/>
<dbReference type="InterPro" id="IPR029016">
    <property type="entry name" value="GAF-like_dom_sf"/>
</dbReference>
<dbReference type="Gene3D" id="3.30.450.40">
    <property type="match status" value="1"/>
</dbReference>
<dbReference type="PANTHER" id="PTHR38765">
    <property type="entry name" value="DUF484 DOMAIN-CONTAINING PROTEIN"/>
    <property type="match status" value="1"/>
</dbReference>
<gene>
    <name evidence="1" type="ORF">PG1C_00255</name>
</gene>
<sequence length="221" mass="23885">MSAEAVARYLHDHPEFFDAYTDVLALMTLPDPHTGRAISITEKQLFTLRDKVRTLEAKLAELITFGNENDAISSKVHDLAVALIAAQDEATMVRVIYSHLGGAFSVPHVALRVWNMPSSLLDAVTDTTKIFAAGLKRPLCGPAAEQESVTWFGEAAAHLRSMAQVPLRDAHGACFGLLVMASEEAHRFYPALGTLYLERIGDMASAALQRVLGASPSAPSN</sequence>
<dbReference type="Pfam" id="PF04340">
    <property type="entry name" value="DUF484"/>
    <property type="match status" value="1"/>
</dbReference>
<name>A0A0C5JBT1_9PROT</name>
<accession>A0A0C5JBT1</accession>
<protein>
    <recommendedName>
        <fullName evidence="3">DUF484 family protein</fullName>
    </recommendedName>
</protein>
<dbReference type="PANTHER" id="PTHR38765:SF1">
    <property type="entry name" value="DUF484 DOMAIN-CONTAINING PROTEIN"/>
    <property type="match status" value="1"/>
</dbReference>
<dbReference type="InterPro" id="IPR007435">
    <property type="entry name" value="DUF484"/>
</dbReference>
<organism evidence="1 2">
    <name type="scientific">Rugosibacter aromaticivorans</name>
    <dbReference type="NCBI Taxonomy" id="1565605"/>
    <lineage>
        <taxon>Bacteria</taxon>
        <taxon>Pseudomonadati</taxon>
        <taxon>Pseudomonadota</taxon>
        <taxon>Betaproteobacteria</taxon>
        <taxon>Nitrosomonadales</taxon>
        <taxon>Sterolibacteriaceae</taxon>
        <taxon>Rugosibacter</taxon>
    </lineage>
</organism>
<evidence type="ECO:0000313" key="1">
    <source>
        <dbReference type="EMBL" id="AJP49305.1"/>
    </source>
</evidence>
<reference evidence="1 2" key="1">
    <citation type="journal article" date="2015" name="Genome Announc.">
        <title>Complete Genome Sequence of a Novel Bacterium within the Family Rhodocyclaceae That Degrades Polycyclic Aromatic Hydrocarbons.</title>
        <authorList>
            <person name="Singleton D.R."/>
            <person name="Dickey A.N."/>
            <person name="Scholl E.H."/>
            <person name="Wright F.A."/>
            <person name="Aitken M.D."/>
        </authorList>
    </citation>
    <scope>NUCLEOTIDE SEQUENCE [LARGE SCALE GENOMIC DNA]</scope>
    <source>
        <strain evidence="2">PG1-Ca6</strain>
    </source>
</reference>
<evidence type="ECO:0000313" key="2">
    <source>
        <dbReference type="Proteomes" id="UP000061603"/>
    </source>
</evidence>
<proteinExistence type="predicted"/>